<reference evidence="1" key="1">
    <citation type="submission" date="2023-03" db="EMBL/GenBank/DDBJ databases">
        <title>Chromosome-level genomes of two armyworms, Mythimna separata and Mythimna loreyi, provide insights into the biosynthesis and reception of sex pheromones.</title>
        <authorList>
            <person name="Zhao H."/>
        </authorList>
    </citation>
    <scope>NUCLEOTIDE SEQUENCE</scope>
    <source>
        <strain evidence="1">BeijingLab</strain>
    </source>
</reference>
<keyword evidence="2" id="KW-1185">Reference proteome</keyword>
<dbReference type="EMBL" id="CM056785">
    <property type="protein sequence ID" value="KAJ8728279.1"/>
    <property type="molecule type" value="Genomic_DNA"/>
</dbReference>
<gene>
    <name evidence="1" type="ORF">PYW08_016664</name>
</gene>
<evidence type="ECO:0000313" key="2">
    <source>
        <dbReference type="Proteomes" id="UP001231649"/>
    </source>
</evidence>
<dbReference type="Proteomes" id="UP001231649">
    <property type="component" value="Chromosome 9"/>
</dbReference>
<organism evidence="1 2">
    <name type="scientific">Mythimna loreyi</name>
    <dbReference type="NCBI Taxonomy" id="667449"/>
    <lineage>
        <taxon>Eukaryota</taxon>
        <taxon>Metazoa</taxon>
        <taxon>Ecdysozoa</taxon>
        <taxon>Arthropoda</taxon>
        <taxon>Hexapoda</taxon>
        <taxon>Insecta</taxon>
        <taxon>Pterygota</taxon>
        <taxon>Neoptera</taxon>
        <taxon>Endopterygota</taxon>
        <taxon>Lepidoptera</taxon>
        <taxon>Glossata</taxon>
        <taxon>Ditrysia</taxon>
        <taxon>Noctuoidea</taxon>
        <taxon>Noctuidae</taxon>
        <taxon>Noctuinae</taxon>
        <taxon>Hadenini</taxon>
        <taxon>Mythimna</taxon>
    </lineage>
</organism>
<evidence type="ECO:0000313" key="1">
    <source>
        <dbReference type="EMBL" id="KAJ8728279.1"/>
    </source>
</evidence>
<name>A0ACC2QXL8_9NEOP</name>
<comment type="caution">
    <text evidence="1">The sequence shown here is derived from an EMBL/GenBank/DDBJ whole genome shotgun (WGS) entry which is preliminary data.</text>
</comment>
<sequence>MSNLFKVWSKFSVACKKSGNVCNFRIMDMPDNLRVDVVNLYIEYFVKQEAVFKAAGVPKSMKALNEVRVNMLEVTKTPGYHTMICCEDNGEEEIKEVIGASMMALLLKGHPEPEWKFETQEIKKLVEMVSTLTAHFDEMKVFNLDRIFSDRGAFVRPEYRGLGIAHEFLKVRRRICQDHGIPIHGGWVSSYGMLRATEKDGWDVVSEISFQDLGRKHGVTFDDENDPPSCLFKIARIVKDN</sequence>
<proteinExistence type="predicted"/>
<accession>A0ACC2QXL8</accession>
<protein>
    <submittedName>
        <fullName evidence="1">Uncharacterized protein</fullName>
    </submittedName>
</protein>